<gene>
    <name evidence="1" type="ORF">GGX14DRAFT_577272</name>
</gene>
<keyword evidence="2" id="KW-1185">Reference proteome</keyword>
<evidence type="ECO:0000313" key="2">
    <source>
        <dbReference type="Proteomes" id="UP001219525"/>
    </source>
</evidence>
<comment type="caution">
    <text evidence="1">The sequence shown here is derived from an EMBL/GenBank/DDBJ whole genome shotgun (WGS) entry which is preliminary data.</text>
</comment>
<accession>A0AAD6UTT5</accession>
<name>A0AAD6UTT5_9AGAR</name>
<reference evidence="1" key="1">
    <citation type="submission" date="2023-03" db="EMBL/GenBank/DDBJ databases">
        <title>Massive genome expansion in bonnet fungi (Mycena s.s.) driven by repeated elements and novel gene families across ecological guilds.</title>
        <authorList>
            <consortium name="Lawrence Berkeley National Laboratory"/>
            <person name="Harder C.B."/>
            <person name="Miyauchi S."/>
            <person name="Viragh M."/>
            <person name="Kuo A."/>
            <person name="Thoen E."/>
            <person name="Andreopoulos B."/>
            <person name="Lu D."/>
            <person name="Skrede I."/>
            <person name="Drula E."/>
            <person name="Henrissat B."/>
            <person name="Morin E."/>
            <person name="Kohler A."/>
            <person name="Barry K."/>
            <person name="LaButti K."/>
            <person name="Morin E."/>
            <person name="Salamov A."/>
            <person name="Lipzen A."/>
            <person name="Mereny Z."/>
            <person name="Hegedus B."/>
            <person name="Baldrian P."/>
            <person name="Stursova M."/>
            <person name="Weitz H."/>
            <person name="Taylor A."/>
            <person name="Grigoriev I.V."/>
            <person name="Nagy L.G."/>
            <person name="Martin F."/>
            <person name="Kauserud H."/>
        </authorList>
    </citation>
    <scope>NUCLEOTIDE SEQUENCE</scope>
    <source>
        <strain evidence="1">9144</strain>
    </source>
</reference>
<dbReference type="Proteomes" id="UP001219525">
    <property type="component" value="Unassembled WGS sequence"/>
</dbReference>
<dbReference type="AlphaFoldDB" id="A0AAD6UTT5"/>
<dbReference type="EMBL" id="JARJCW010000108">
    <property type="protein sequence ID" value="KAJ7193482.1"/>
    <property type="molecule type" value="Genomic_DNA"/>
</dbReference>
<sequence>MLQTQLAFITQSPNSSSGPFLLCADTVAAVAKACLQRTEQGLKRYNLGEQLRLFGIDRTWGCDPSKHSPGPSNHRQRLITSFKLLATTSVRSASQSIHPPLLSDVVAPATEMLPRAGKKSSTAGVRSRESIGRSATGDSIIGALLRERPPVQNIQSVRSIPVFSYFFVISTQITRGSAFIPQDAAPLAGLHGPGSGGPSTG</sequence>
<proteinExistence type="predicted"/>
<protein>
    <submittedName>
        <fullName evidence="1">Uncharacterized protein</fullName>
    </submittedName>
</protein>
<organism evidence="1 2">
    <name type="scientific">Mycena pura</name>
    <dbReference type="NCBI Taxonomy" id="153505"/>
    <lineage>
        <taxon>Eukaryota</taxon>
        <taxon>Fungi</taxon>
        <taxon>Dikarya</taxon>
        <taxon>Basidiomycota</taxon>
        <taxon>Agaricomycotina</taxon>
        <taxon>Agaricomycetes</taxon>
        <taxon>Agaricomycetidae</taxon>
        <taxon>Agaricales</taxon>
        <taxon>Marasmiineae</taxon>
        <taxon>Mycenaceae</taxon>
        <taxon>Mycena</taxon>
    </lineage>
</organism>
<evidence type="ECO:0000313" key="1">
    <source>
        <dbReference type="EMBL" id="KAJ7193482.1"/>
    </source>
</evidence>